<dbReference type="STRING" id="1810919.A0A3D8R4L2"/>
<name>A0A3D8R4L2_9EURO</name>
<dbReference type="Gene3D" id="3.40.50.150">
    <property type="entry name" value="Vaccinia Virus protein VP39"/>
    <property type="match status" value="1"/>
</dbReference>
<protein>
    <recommendedName>
        <fullName evidence="3">Methyltransferase domain-containing protein</fullName>
    </recommendedName>
</protein>
<gene>
    <name evidence="1" type="ORF">DSM5745_08670</name>
</gene>
<dbReference type="SUPFAM" id="SSF53335">
    <property type="entry name" value="S-adenosyl-L-methionine-dependent methyltransferases"/>
    <property type="match status" value="1"/>
</dbReference>
<evidence type="ECO:0000313" key="1">
    <source>
        <dbReference type="EMBL" id="RDW68910.1"/>
    </source>
</evidence>
<dbReference type="OrthoDB" id="417697at2759"/>
<dbReference type="InterPro" id="IPR029063">
    <property type="entry name" value="SAM-dependent_MTases_sf"/>
</dbReference>
<organism evidence="1 2">
    <name type="scientific">Aspergillus mulundensis</name>
    <dbReference type="NCBI Taxonomy" id="1810919"/>
    <lineage>
        <taxon>Eukaryota</taxon>
        <taxon>Fungi</taxon>
        <taxon>Dikarya</taxon>
        <taxon>Ascomycota</taxon>
        <taxon>Pezizomycotina</taxon>
        <taxon>Eurotiomycetes</taxon>
        <taxon>Eurotiomycetidae</taxon>
        <taxon>Eurotiales</taxon>
        <taxon>Aspergillaceae</taxon>
        <taxon>Aspergillus</taxon>
        <taxon>Aspergillus subgen. Nidulantes</taxon>
    </lineage>
</organism>
<dbReference type="RefSeq" id="XP_026600699.1">
    <property type="nucleotide sequence ID" value="XM_026750686.1"/>
</dbReference>
<reference evidence="1 2" key="1">
    <citation type="journal article" date="2018" name="IMA Fungus">
        <title>IMA Genome-F 9: Draft genome sequence of Annulohypoxylon stygium, Aspergillus mulundensis, Berkeleyomyces basicola (syn. Thielaviopsis basicola), Ceratocystis smalleyi, two Cercospora beticola strains, Coleophoma cylindrospora, Fusarium fracticaudum, Phialophora cf. hyalina, and Morchella septimelata.</title>
        <authorList>
            <person name="Wingfield B.D."/>
            <person name="Bills G.F."/>
            <person name="Dong Y."/>
            <person name="Huang W."/>
            <person name="Nel W.J."/>
            <person name="Swalarsk-Parry B.S."/>
            <person name="Vaghefi N."/>
            <person name="Wilken P.M."/>
            <person name="An Z."/>
            <person name="de Beer Z.W."/>
            <person name="De Vos L."/>
            <person name="Chen L."/>
            <person name="Duong T.A."/>
            <person name="Gao Y."/>
            <person name="Hammerbacher A."/>
            <person name="Kikkert J.R."/>
            <person name="Li Y."/>
            <person name="Li H."/>
            <person name="Li K."/>
            <person name="Li Q."/>
            <person name="Liu X."/>
            <person name="Ma X."/>
            <person name="Naidoo K."/>
            <person name="Pethybridge S.J."/>
            <person name="Sun J."/>
            <person name="Steenkamp E.T."/>
            <person name="van der Nest M.A."/>
            <person name="van Wyk S."/>
            <person name="Wingfield M.J."/>
            <person name="Xiong C."/>
            <person name="Yue Q."/>
            <person name="Zhang X."/>
        </authorList>
    </citation>
    <scope>NUCLEOTIDE SEQUENCE [LARGE SCALE GENOMIC DNA]</scope>
    <source>
        <strain evidence="1 2">DSM 5745</strain>
    </source>
</reference>
<comment type="caution">
    <text evidence="1">The sequence shown here is derived from an EMBL/GenBank/DDBJ whole genome shotgun (WGS) entry which is preliminary data.</text>
</comment>
<dbReference type="Proteomes" id="UP000256690">
    <property type="component" value="Unassembled WGS sequence"/>
</dbReference>
<dbReference type="PANTHER" id="PTHR43591">
    <property type="entry name" value="METHYLTRANSFERASE"/>
    <property type="match status" value="1"/>
</dbReference>
<dbReference type="EMBL" id="PVWQ01000011">
    <property type="protein sequence ID" value="RDW68910.1"/>
    <property type="molecule type" value="Genomic_DNA"/>
</dbReference>
<evidence type="ECO:0000313" key="2">
    <source>
        <dbReference type="Proteomes" id="UP000256690"/>
    </source>
</evidence>
<sequence>MSAPTLAQTRKRSEYLLKASEADENERLDIQHRLLLHMMHQKLLHPNIPENLERVADIATGNGDWLFELNKARNASKSQSSSASRQTNYHGFDISASLFPTQSIADIDFSVHDFYKPFPQEHLEKYDLVHARHLVLAVTKSDLQTAVKNISSLLKPGGYIQWEEYDFADQLAACPPCKMTSTWELVFGMLVKRGYSLTFSSDVRDALAAAGLDVIERKQFSTKGLPVSEDHRLTLLHAFRTGVPRLCWKAKGKSDEEIEEIMAGCFDEWERGIILDYVFSWVVARRPA</sequence>
<dbReference type="GeneID" id="38119040"/>
<dbReference type="AlphaFoldDB" id="A0A3D8R4L2"/>
<dbReference type="Pfam" id="PF13489">
    <property type="entry name" value="Methyltransf_23"/>
    <property type="match status" value="1"/>
</dbReference>
<dbReference type="CDD" id="cd02440">
    <property type="entry name" value="AdoMet_MTases"/>
    <property type="match status" value="1"/>
</dbReference>
<keyword evidence="2" id="KW-1185">Reference proteome</keyword>
<dbReference type="PANTHER" id="PTHR43591:SF50">
    <property type="entry name" value="METHYLTRANSFERASE DOMAIN-CONTAINING PROTEIN-RELATED"/>
    <property type="match status" value="1"/>
</dbReference>
<accession>A0A3D8R4L2</accession>
<evidence type="ECO:0008006" key="3">
    <source>
        <dbReference type="Google" id="ProtNLM"/>
    </source>
</evidence>
<proteinExistence type="predicted"/>